<dbReference type="SUPFAM" id="SSF48452">
    <property type="entry name" value="TPR-like"/>
    <property type="match status" value="1"/>
</dbReference>
<dbReference type="Proteomes" id="UP000199603">
    <property type="component" value="Unassembled WGS sequence"/>
</dbReference>
<dbReference type="PANTHER" id="PTHR44809:SF1">
    <property type="entry name" value="PROTEIN O-MANNOSYL-TRANSFERASE TMTC1"/>
    <property type="match status" value="1"/>
</dbReference>
<dbReference type="InterPro" id="IPR052943">
    <property type="entry name" value="TMTC_O-mannosyl-trnsfr"/>
</dbReference>
<dbReference type="OrthoDB" id="5801251at2"/>
<name>A0A1G6W2E7_9GAMM</name>
<dbReference type="InterPro" id="IPR019734">
    <property type="entry name" value="TPR_rpt"/>
</dbReference>
<proteinExistence type="predicted"/>
<reference evidence="2 3" key="1">
    <citation type="submission" date="2016-10" db="EMBL/GenBank/DDBJ databases">
        <authorList>
            <person name="de Groot N.N."/>
        </authorList>
    </citation>
    <scope>NUCLEOTIDE SEQUENCE [LARGE SCALE GENOMIC DNA]</scope>
    <source>
        <strain evidence="2 3">DSM 16957</strain>
    </source>
</reference>
<dbReference type="AlphaFoldDB" id="A0A1G6W2E7"/>
<evidence type="ECO:0000256" key="1">
    <source>
        <dbReference type="SAM" id="SignalP"/>
    </source>
</evidence>
<dbReference type="Gene3D" id="1.25.40.10">
    <property type="entry name" value="Tetratricopeptide repeat domain"/>
    <property type="match status" value="2"/>
</dbReference>
<keyword evidence="3" id="KW-1185">Reference proteome</keyword>
<dbReference type="SUPFAM" id="SSF54001">
    <property type="entry name" value="Cysteine proteinases"/>
    <property type="match status" value="1"/>
</dbReference>
<dbReference type="InterPro" id="IPR011990">
    <property type="entry name" value="TPR-like_helical_dom_sf"/>
</dbReference>
<protein>
    <submittedName>
        <fullName evidence="2">Tetratricopeptide repeat-containing protein</fullName>
    </submittedName>
</protein>
<feature type="chain" id="PRO_5011763830" evidence="1">
    <location>
        <begin position="23"/>
        <end position="379"/>
    </location>
</feature>
<dbReference type="SMART" id="SM00028">
    <property type="entry name" value="TPR"/>
    <property type="match status" value="4"/>
</dbReference>
<evidence type="ECO:0000313" key="3">
    <source>
        <dbReference type="Proteomes" id="UP000199603"/>
    </source>
</evidence>
<keyword evidence="1" id="KW-0732">Signal</keyword>
<evidence type="ECO:0000313" key="2">
    <source>
        <dbReference type="EMBL" id="SDD59964.1"/>
    </source>
</evidence>
<dbReference type="PANTHER" id="PTHR44809">
    <property type="match status" value="1"/>
</dbReference>
<gene>
    <name evidence="2" type="ORF">SAMN04488509_10488</name>
</gene>
<sequence length="379" mass="41166">MACLARLLVQFLCCVLASVANAGAQPTVPARLAATEEQSADAQLLQVPEALRQQLQASVRPNPDPARSLQALADFLLKPEGLGLRYRHDATLSVAEAFERREGNCLTFTLVTVALARELGLQAYGQDADAVSWYQEGGSVYRTLHVNAGVRIDGRRFTIDIASNQVITREPPRPIDDARLLAHFHSNRAAELLALGAAGAALTHARQAIAIDPRHAAAHSNAGVIEGRLGNPNAAERAYLAALAIEPDHAGALFNLGELYAREQRGGLASDMRRRLAHAQQRDPFHHFLLGLQSEAAGDAAGAVDHLRRAIRLHRYDHRFHFALARAWAQLGRVDRAARALEAARSTSEGAEHTRYQAKLEGLRQRGHGTVSLQARRSG</sequence>
<dbReference type="RefSeq" id="WP_091241728.1">
    <property type="nucleotide sequence ID" value="NZ_FNAG01000004.1"/>
</dbReference>
<dbReference type="InterPro" id="IPR038765">
    <property type="entry name" value="Papain-like_cys_pep_sf"/>
</dbReference>
<feature type="signal peptide" evidence="1">
    <location>
        <begin position="1"/>
        <end position="22"/>
    </location>
</feature>
<dbReference type="Pfam" id="PF13181">
    <property type="entry name" value="TPR_8"/>
    <property type="match status" value="1"/>
</dbReference>
<dbReference type="STRING" id="265719.SAMN04488509_10488"/>
<organism evidence="2 3">
    <name type="scientific">Aquimonas voraii</name>
    <dbReference type="NCBI Taxonomy" id="265719"/>
    <lineage>
        <taxon>Bacteria</taxon>
        <taxon>Pseudomonadati</taxon>
        <taxon>Pseudomonadota</taxon>
        <taxon>Gammaproteobacteria</taxon>
        <taxon>Lysobacterales</taxon>
        <taxon>Lysobacteraceae</taxon>
        <taxon>Aquimonas</taxon>
    </lineage>
</organism>
<dbReference type="Pfam" id="PF14559">
    <property type="entry name" value="TPR_19"/>
    <property type="match status" value="1"/>
</dbReference>
<dbReference type="EMBL" id="FNAG01000004">
    <property type="protein sequence ID" value="SDD59964.1"/>
    <property type="molecule type" value="Genomic_DNA"/>
</dbReference>
<accession>A0A1G6W2E7</accession>